<dbReference type="Gene3D" id="3.40.50.970">
    <property type="match status" value="2"/>
</dbReference>
<dbReference type="Proteomes" id="UP000294364">
    <property type="component" value="Chromosome"/>
</dbReference>
<feature type="domain" description="Transketolase-like pyrimidine-binding" evidence="12">
    <location>
        <begin position="319"/>
        <end position="484"/>
    </location>
</feature>
<evidence type="ECO:0000256" key="2">
    <source>
        <dbReference type="ARBA" id="ARBA00011081"/>
    </source>
</evidence>
<protein>
    <recommendedName>
        <fullName evidence="11">1-deoxy-D-xylulose-5-phosphate synthase</fullName>
        <ecNumber evidence="11">2.2.1.7</ecNumber>
    </recommendedName>
    <alternativeName>
        <fullName evidence="11">1-deoxyxylulose-5-phosphate synthase</fullName>
        <shortName evidence="11">DXP synthase</shortName>
        <shortName evidence="11">DXPS</shortName>
    </alternativeName>
</protein>
<dbReference type="InterPro" id="IPR033248">
    <property type="entry name" value="Transketolase_C"/>
</dbReference>
<dbReference type="Pfam" id="PF13292">
    <property type="entry name" value="DXP_synthase_N"/>
    <property type="match status" value="1"/>
</dbReference>
<dbReference type="FunFam" id="3.40.50.920:FF:000002">
    <property type="entry name" value="1-deoxy-D-xylulose-5-phosphate synthase"/>
    <property type="match status" value="1"/>
</dbReference>
<evidence type="ECO:0000313" key="14">
    <source>
        <dbReference type="Proteomes" id="UP000294364"/>
    </source>
</evidence>
<dbReference type="FunFam" id="3.40.50.970:FF:000005">
    <property type="entry name" value="1-deoxy-D-xylulose-5-phosphate synthase"/>
    <property type="match status" value="1"/>
</dbReference>
<dbReference type="NCBIfam" id="NF003933">
    <property type="entry name" value="PRK05444.2-2"/>
    <property type="match status" value="1"/>
</dbReference>
<dbReference type="InterPro" id="IPR005477">
    <property type="entry name" value="Dxylulose-5-P_synthase"/>
</dbReference>
<dbReference type="GO" id="GO:0009228">
    <property type="term" value="P:thiamine biosynthetic process"/>
    <property type="evidence" value="ECO:0007669"/>
    <property type="project" value="UniProtKB-UniRule"/>
</dbReference>
<dbReference type="GO" id="GO:0030976">
    <property type="term" value="F:thiamine pyrophosphate binding"/>
    <property type="evidence" value="ECO:0007669"/>
    <property type="project" value="UniProtKB-UniRule"/>
</dbReference>
<evidence type="ECO:0000256" key="1">
    <source>
        <dbReference type="ARBA" id="ARBA00004980"/>
    </source>
</evidence>
<dbReference type="InterPro" id="IPR020826">
    <property type="entry name" value="Transketolase_BS"/>
</dbReference>
<evidence type="ECO:0000259" key="12">
    <source>
        <dbReference type="SMART" id="SM00861"/>
    </source>
</evidence>
<proteinExistence type="inferred from homology"/>
<keyword evidence="8 11" id="KW-0786">Thiamine pyrophosphate</keyword>
<dbReference type="Gene3D" id="3.40.50.920">
    <property type="match status" value="1"/>
</dbReference>
<keyword evidence="4 11" id="KW-0808">Transferase</keyword>
<feature type="binding site" evidence="11">
    <location>
        <position position="181"/>
    </location>
    <ligand>
        <name>thiamine diphosphate</name>
        <dbReference type="ChEBI" id="CHEBI:58937"/>
    </ligand>
</feature>
<keyword evidence="6 11" id="KW-0460">Magnesium</keyword>
<dbReference type="GO" id="GO:0005829">
    <property type="term" value="C:cytosol"/>
    <property type="evidence" value="ECO:0007669"/>
    <property type="project" value="TreeGrafter"/>
</dbReference>
<evidence type="ECO:0000256" key="7">
    <source>
        <dbReference type="ARBA" id="ARBA00022977"/>
    </source>
</evidence>
<dbReference type="RefSeq" id="WP_157991928.1">
    <property type="nucleotide sequence ID" value="NZ_LR217698.1"/>
</dbReference>
<dbReference type="GO" id="GO:0019288">
    <property type="term" value="P:isopentenyl diphosphate biosynthetic process, methylerythritol 4-phosphate pathway"/>
    <property type="evidence" value="ECO:0007669"/>
    <property type="project" value="TreeGrafter"/>
</dbReference>
<organism evidence="13 14">
    <name type="scientific">Candidatus Erwinia haradaeae</name>
    <dbReference type="NCBI Taxonomy" id="1922217"/>
    <lineage>
        <taxon>Bacteria</taxon>
        <taxon>Pseudomonadati</taxon>
        <taxon>Pseudomonadota</taxon>
        <taxon>Gammaproteobacteria</taxon>
        <taxon>Enterobacterales</taxon>
        <taxon>Erwiniaceae</taxon>
        <taxon>Erwinia</taxon>
    </lineage>
</organism>
<accession>A0A451CYV0</accession>
<feature type="binding site" evidence="11">
    <location>
        <position position="80"/>
    </location>
    <ligand>
        <name>thiamine diphosphate</name>
        <dbReference type="ChEBI" id="CHEBI:58937"/>
    </ligand>
</feature>
<sequence length="626" mass="68834">MSFEPYKYPTLALASTVEELRLRPKSILPLLCKELREYLLASVSCSSGHLASGLGVVELTVALHYVYNTPFDSLLWDVGHQAYPHKILTGRREKIGTIRQKNGLHPFPWREESEFDVLSVGHSSTSISAGLGMAVAAAKEKMGRKTVCVIGDGAITAGMAFEAMNHAGTVKADLVVVLNDNEMSISENVGALNSRLARILSGETYFRVCETSKKVFNGLIPIKELFKRTKEHIKGMLVPGTLFEELGFNYIGPIDGHDIDTLVLTLRNIQTLKGPQFLHVITKKGKGYSPAEDDPITWHSVPRFDPDRGLFPKNTGSLLSYSEVFGEWLSETASMDDKIIAITPAMREGSGMVKFSREYPEQYFDVAIAEQHAVTFAAGLAIGGYNPVVAIYSTFLQRAYDQIIHDVAIQKLSVLFAIDRGGIVGGDGPTHQGAFDLAFLRCIPNLVIMTPSDENECRQMLYTGYHYQDGPSVVRYPRGYGTGAYLESLSSLPLGKGVVKRRGEKIAILNFGALLSQAIIVSETLNTTLVDMRFVKPLDDTLLLEIAAEHQVVITLEEGAIKGGAGSGINELFMAKRKKILVLNIGLPDEFIPQGDQNQIRIDYQLDSSGIQKQIMDWLGPDLHLI</sequence>
<comment type="catalytic activity">
    <reaction evidence="11">
        <text>D-glyceraldehyde 3-phosphate + pyruvate + H(+) = 1-deoxy-D-xylulose 5-phosphate + CO2</text>
        <dbReference type="Rhea" id="RHEA:12605"/>
        <dbReference type="ChEBI" id="CHEBI:15361"/>
        <dbReference type="ChEBI" id="CHEBI:15378"/>
        <dbReference type="ChEBI" id="CHEBI:16526"/>
        <dbReference type="ChEBI" id="CHEBI:57792"/>
        <dbReference type="ChEBI" id="CHEBI:59776"/>
        <dbReference type="EC" id="2.2.1.7"/>
    </reaction>
</comment>
<feature type="binding site" evidence="11">
    <location>
        <begin position="153"/>
        <end position="154"/>
    </location>
    <ligand>
        <name>thiamine diphosphate</name>
        <dbReference type="ChEBI" id="CHEBI:58937"/>
    </ligand>
</feature>
<dbReference type="EC" id="2.2.1.7" evidence="11"/>
<dbReference type="Pfam" id="PF02779">
    <property type="entry name" value="Transket_pyr"/>
    <property type="match status" value="1"/>
</dbReference>
<feature type="binding site" evidence="11">
    <location>
        <position position="152"/>
    </location>
    <ligand>
        <name>Mg(2+)</name>
        <dbReference type="ChEBI" id="CHEBI:18420"/>
    </ligand>
</feature>
<dbReference type="PANTHER" id="PTHR43322:SF5">
    <property type="entry name" value="1-DEOXY-D-XYLULOSE-5-PHOSPHATE SYNTHASE, CHLOROPLASTIC"/>
    <property type="match status" value="1"/>
</dbReference>
<comment type="similarity">
    <text evidence="2 11">Belongs to the transketolase family. DXPS subfamily.</text>
</comment>
<evidence type="ECO:0000256" key="11">
    <source>
        <dbReference type="HAMAP-Rule" id="MF_00315"/>
    </source>
</evidence>
<dbReference type="PROSITE" id="PS00802">
    <property type="entry name" value="TRANSKETOLASE_2"/>
    <property type="match status" value="1"/>
</dbReference>
<dbReference type="CDD" id="cd07033">
    <property type="entry name" value="TPP_PYR_DXS_TK_like"/>
    <property type="match status" value="1"/>
</dbReference>
<dbReference type="InterPro" id="IPR029061">
    <property type="entry name" value="THDP-binding"/>
</dbReference>
<dbReference type="NCBIfam" id="TIGR00204">
    <property type="entry name" value="dxs"/>
    <property type="match status" value="1"/>
</dbReference>
<dbReference type="GO" id="GO:0016114">
    <property type="term" value="P:terpenoid biosynthetic process"/>
    <property type="evidence" value="ECO:0007669"/>
    <property type="project" value="UniProtKB-UniRule"/>
</dbReference>
<comment type="cofactor">
    <cofactor evidence="11">
        <name>Mg(2+)</name>
        <dbReference type="ChEBI" id="CHEBI:18420"/>
    </cofactor>
    <text evidence="11">Binds 1 Mg(2+) ion per subunit.</text>
</comment>
<evidence type="ECO:0000256" key="9">
    <source>
        <dbReference type="ARBA" id="ARBA00023229"/>
    </source>
</evidence>
<keyword evidence="5 11" id="KW-0479">Metal-binding</keyword>
<evidence type="ECO:0000256" key="10">
    <source>
        <dbReference type="ARBA" id="ARBA00055605"/>
    </source>
</evidence>
<dbReference type="Pfam" id="PF02780">
    <property type="entry name" value="Transketolase_C"/>
    <property type="match status" value="1"/>
</dbReference>
<dbReference type="GO" id="GO:0000287">
    <property type="term" value="F:magnesium ion binding"/>
    <property type="evidence" value="ECO:0007669"/>
    <property type="project" value="UniProtKB-UniRule"/>
</dbReference>
<evidence type="ECO:0000256" key="3">
    <source>
        <dbReference type="ARBA" id="ARBA00011738"/>
    </source>
</evidence>
<dbReference type="InterPro" id="IPR009014">
    <property type="entry name" value="Transketo_C/PFOR_II"/>
</dbReference>
<dbReference type="AlphaFoldDB" id="A0A451CYV0"/>
<dbReference type="CDD" id="cd02007">
    <property type="entry name" value="TPP_DXS"/>
    <property type="match status" value="1"/>
</dbReference>
<reference evidence="13 14" key="1">
    <citation type="submission" date="2019-02" db="EMBL/GenBank/DDBJ databases">
        <authorList>
            <person name="Manzano-Marin A."/>
            <person name="Manzano-Marin A."/>
        </authorList>
    </citation>
    <scope>NUCLEOTIDE SEQUENCE [LARGE SCALE GENOMIC DNA]</scope>
    <source>
        <strain evidence="13 14">ErCicurtihirsuta</strain>
    </source>
</reference>
<dbReference type="SUPFAM" id="SSF52518">
    <property type="entry name" value="Thiamin diphosphate-binding fold (THDP-binding)"/>
    <property type="match status" value="2"/>
</dbReference>
<dbReference type="EMBL" id="LR217698">
    <property type="protein sequence ID" value="VFP78605.1"/>
    <property type="molecule type" value="Genomic_DNA"/>
</dbReference>
<dbReference type="SMART" id="SM00861">
    <property type="entry name" value="Transket_pyr"/>
    <property type="match status" value="1"/>
</dbReference>
<feature type="binding site" evidence="11">
    <location>
        <position position="288"/>
    </location>
    <ligand>
        <name>thiamine diphosphate</name>
        <dbReference type="ChEBI" id="CHEBI:58937"/>
    </ligand>
</feature>
<dbReference type="GO" id="GO:0008661">
    <property type="term" value="F:1-deoxy-D-xylulose-5-phosphate synthase activity"/>
    <property type="evidence" value="ECO:0007669"/>
    <property type="project" value="UniProtKB-UniRule"/>
</dbReference>
<evidence type="ECO:0000256" key="4">
    <source>
        <dbReference type="ARBA" id="ARBA00022679"/>
    </source>
</evidence>
<comment type="subunit">
    <text evidence="3 11">Homodimer.</text>
</comment>
<feature type="binding site" evidence="11">
    <location>
        <begin position="121"/>
        <end position="123"/>
    </location>
    <ligand>
        <name>thiamine diphosphate</name>
        <dbReference type="ChEBI" id="CHEBI:58937"/>
    </ligand>
</feature>
<dbReference type="SUPFAM" id="SSF52922">
    <property type="entry name" value="TK C-terminal domain-like"/>
    <property type="match status" value="1"/>
</dbReference>
<evidence type="ECO:0000256" key="8">
    <source>
        <dbReference type="ARBA" id="ARBA00023052"/>
    </source>
</evidence>
<dbReference type="UniPathway" id="UPA00064">
    <property type="reaction ID" value="UER00091"/>
</dbReference>
<feature type="binding site" evidence="11">
    <location>
        <position position="370"/>
    </location>
    <ligand>
        <name>thiamine diphosphate</name>
        <dbReference type="ChEBI" id="CHEBI:58937"/>
    </ligand>
</feature>
<evidence type="ECO:0000256" key="6">
    <source>
        <dbReference type="ARBA" id="ARBA00022842"/>
    </source>
</evidence>
<keyword evidence="7 11" id="KW-0784">Thiamine biosynthesis</keyword>
<dbReference type="PANTHER" id="PTHR43322">
    <property type="entry name" value="1-D-DEOXYXYLULOSE 5-PHOSPHATE SYNTHASE-RELATED"/>
    <property type="match status" value="1"/>
</dbReference>
<dbReference type="OrthoDB" id="9803371at2"/>
<evidence type="ECO:0000256" key="5">
    <source>
        <dbReference type="ARBA" id="ARBA00022723"/>
    </source>
</evidence>
<keyword evidence="9 11" id="KW-0414">Isoprene biosynthesis</keyword>
<name>A0A451CYV0_9GAMM</name>
<evidence type="ECO:0000313" key="13">
    <source>
        <dbReference type="EMBL" id="VFP78605.1"/>
    </source>
</evidence>
<comment type="pathway">
    <text evidence="1 11">Metabolic intermediate biosynthesis; 1-deoxy-D-xylulose 5-phosphate biosynthesis; 1-deoxy-D-xylulose 5-phosphate from D-glyceraldehyde 3-phosphate and pyruvate: step 1/1.</text>
</comment>
<comment type="function">
    <text evidence="10 11">Catalyzes the acyloin condensation reaction between C atoms 2 and 3 of pyruvate and glyceraldehyde 3-phosphate to yield 1-deoxy-D-xylulose-5-phosphate (DXP).</text>
</comment>
<feature type="binding site" evidence="11">
    <location>
        <position position="181"/>
    </location>
    <ligand>
        <name>Mg(2+)</name>
        <dbReference type="ChEBI" id="CHEBI:18420"/>
    </ligand>
</feature>
<gene>
    <name evidence="11 13" type="primary">dxs</name>
    <name evidence="13" type="ORF">ERCICURT3053_231</name>
</gene>
<comment type="cofactor">
    <cofactor evidence="11">
        <name>thiamine diphosphate</name>
        <dbReference type="ChEBI" id="CHEBI:58937"/>
    </cofactor>
    <text evidence="11">Binds 1 thiamine pyrophosphate per subunit.</text>
</comment>
<dbReference type="HAMAP" id="MF_00315">
    <property type="entry name" value="DXP_synth"/>
    <property type="match status" value="1"/>
</dbReference>
<dbReference type="InterPro" id="IPR005475">
    <property type="entry name" value="Transketolase-like_Pyr-bd"/>
</dbReference>